<comment type="similarity">
    <text evidence="1 2">Belongs to the complex I NDUFA12 subunit family.</text>
</comment>
<gene>
    <name evidence="3" type="primary">NDUFA12</name>
    <name evidence="3" type="ORF">DNF11_3105</name>
</gene>
<keyword evidence="3" id="KW-0830">Ubiquinone</keyword>
<dbReference type="STRING" id="425264.A0A3G2S7G4"/>
<keyword evidence="2" id="KW-0472">Membrane</keyword>
<protein>
    <recommendedName>
        <fullName evidence="2">NADH dehydrogenase [ubiquinone] 1 alpha subcomplex subunit</fullName>
    </recommendedName>
</protein>
<accession>A0A3G2S7G4</accession>
<dbReference type="GO" id="GO:0005743">
    <property type="term" value="C:mitochondrial inner membrane"/>
    <property type="evidence" value="ECO:0007669"/>
    <property type="project" value="UniProtKB-SubCell"/>
</dbReference>
<evidence type="ECO:0000256" key="2">
    <source>
        <dbReference type="RuleBase" id="RU363103"/>
    </source>
</evidence>
<evidence type="ECO:0000313" key="3">
    <source>
        <dbReference type="EMBL" id="AYO44055.1"/>
    </source>
</evidence>
<sequence>MSLARTINHIRNGGFAKYWRDMQYIGDAKWGRMVGLDSNGNAYWENYEEQPGRQRWVDFKQPDYDSTQIEPMWHAWLSHTRAEPPSTDPMVTKFEKPWQIPAYENFTGTRGAYRPYNTTKPKLYAWEPKIAARHG</sequence>
<dbReference type="PANTHER" id="PTHR12910:SF2">
    <property type="entry name" value="NADH DEHYDROGENASE [UBIQUINONE] 1 ALPHA SUBCOMPLEX SUBUNIT 12"/>
    <property type="match status" value="1"/>
</dbReference>
<dbReference type="VEuPathDB" id="FungiDB:DNF11_3105"/>
<keyword evidence="2" id="KW-0496">Mitochondrion</keyword>
<evidence type="ECO:0000256" key="1">
    <source>
        <dbReference type="ARBA" id="ARBA00007355"/>
    </source>
</evidence>
<dbReference type="InterPro" id="IPR007763">
    <property type="entry name" value="NDUFA12"/>
</dbReference>
<organism evidence="3 4">
    <name type="scientific">Malassezia restricta (strain ATCC 96810 / NBRC 103918 / CBS 7877)</name>
    <name type="common">Seborrheic dermatitis infection agent</name>
    <dbReference type="NCBI Taxonomy" id="425264"/>
    <lineage>
        <taxon>Eukaryota</taxon>
        <taxon>Fungi</taxon>
        <taxon>Dikarya</taxon>
        <taxon>Basidiomycota</taxon>
        <taxon>Ustilaginomycotina</taxon>
        <taxon>Malasseziomycetes</taxon>
        <taxon>Malasseziales</taxon>
        <taxon>Malasseziaceae</taxon>
        <taxon>Malassezia</taxon>
    </lineage>
</organism>
<dbReference type="PANTHER" id="PTHR12910">
    <property type="entry name" value="NADH-UBIQUINONE OXIDOREDUCTASE SUBUNIT B17.2"/>
    <property type="match status" value="1"/>
</dbReference>
<comment type="function">
    <text evidence="2">Accessory subunit of the mitochondrial membrane respiratory chain NADH dehydrogenase (Complex I), that is believed not to be involved in catalysis. Complex I functions in the transfer of electrons from NADH to the respiratory chain. The immediate electron acceptor for the enzyme is believed to be ubiquinone.</text>
</comment>
<dbReference type="GO" id="GO:0045271">
    <property type="term" value="C:respiratory chain complex I"/>
    <property type="evidence" value="ECO:0007669"/>
    <property type="project" value="InterPro"/>
</dbReference>
<reference evidence="3 4" key="1">
    <citation type="submission" date="2018-10" db="EMBL/GenBank/DDBJ databases">
        <title>Complete genome sequence of Malassezia restricta CBS 7877.</title>
        <authorList>
            <person name="Morand S.C."/>
            <person name="Bertignac M."/>
            <person name="Iltis A."/>
            <person name="Kolder I."/>
            <person name="Pirovano W."/>
            <person name="Jourdain R."/>
            <person name="Clavaud C."/>
        </authorList>
    </citation>
    <scope>NUCLEOTIDE SEQUENCE [LARGE SCALE GENOMIC DNA]</scope>
    <source>
        <strain evidence="3 4">CBS 7877</strain>
    </source>
</reference>
<dbReference type="GO" id="GO:0006979">
    <property type="term" value="P:response to oxidative stress"/>
    <property type="evidence" value="ECO:0007669"/>
    <property type="project" value="TreeGrafter"/>
</dbReference>
<dbReference type="EMBL" id="CP033152">
    <property type="protein sequence ID" value="AYO44055.1"/>
    <property type="molecule type" value="Genomic_DNA"/>
</dbReference>
<dbReference type="AlphaFoldDB" id="A0A3G2S7G4"/>
<dbReference type="OrthoDB" id="274641at2759"/>
<keyword evidence="2" id="KW-0679">Respiratory chain</keyword>
<evidence type="ECO:0000313" key="4">
    <source>
        <dbReference type="Proteomes" id="UP000269793"/>
    </source>
</evidence>
<keyword evidence="2" id="KW-0813">Transport</keyword>
<keyword evidence="2" id="KW-0999">Mitochondrion inner membrane</keyword>
<keyword evidence="2" id="KW-0249">Electron transport</keyword>
<name>A0A3G2S7G4_MALR7</name>
<proteinExistence type="inferred from homology"/>
<dbReference type="Proteomes" id="UP000269793">
    <property type="component" value="Chromosome V"/>
</dbReference>
<dbReference type="Pfam" id="PF05071">
    <property type="entry name" value="NDUFA12"/>
    <property type="match status" value="1"/>
</dbReference>
<keyword evidence="4" id="KW-1185">Reference proteome</keyword>
<comment type="subcellular location">
    <subcellularLocation>
        <location evidence="2">Mitochondrion inner membrane</location>
        <topology evidence="2">Peripheral membrane protein</topology>
        <orientation evidence="2">Matrix side</orientation>
    </subcellularLocation>
</comment>